<evidence type="ECO:0000256" key="1">
    <source>
        <dbReference type="SAM" id="MobiDB-lite"/>
    </source>
</evidence>
<dbReference type="Proteomes" id="UP000271087">
    <property type="component" value="Unassembled WGS sequence"/>
</dbReference>
<protein>
    <submittedName>
        <fullName evidence="5">Mediator complex subunit 15</fullName>
    </submittedName>
</protein>
<dbReference type="InterPro" id="IPR048386">
    <property type="entry name" value="Med15_C"/>
</dbReference>
<reference evidence="3 4" key="2">
    <citation type="submission" date="2018-08" db="EMBL/GenBank/DDBJ databases">
        <authorList>
            <person name="Laetsch R D."/>
            <person name="Stevens L."/>
            <person name="Kumar S."/>
            <person name="Blaxter L. M."/>
        </authorList>
    </citation>
    <scope>NUCLEOTIDE SEQUENCE [LARGE SCALE GENOMIC DNA]</scope>
</reference>
<dbReference type="STRING" id="42157.A0A182EC58"/>
<feature type="region of interest" description="Disordered" evidence="1">
    <location>
        <begin position="233"/>
        <end position="268"/>
    </location>
</feature>
<evidence type="ECO:0000259" key="2">
    <source>
        <dbReference type="Pfam" id="PF21539"/>
    </source>
</evidence>
<sequence>MAIRARGQIRIIKNKKRAMNYVDQQQFIMQQGQRMQNPRMISVPTTVTPQHMHRQQRYGMAMMQPGQQPVQIVSGQYVQNPQMQPRLLTISDALSRLPPEVQQMAQQQINAETNAEKKRQVALGFIQGRVRLTQQYPGQGTMNTGGMMISVGLNQQVGMSQGNTQMVRMGTVQSGPVPYPAQNVSLQTGVGQMGPTQVSVQRMPNHYMASGMSAAQNIQYQSQDLGNAQNYNSQQQVTLTQPSSVGSAVQQTSSLHHKGPSSVPSAIYTQHHPENSAAAHSTTGSEGDKSSDEPLYSQKLELLKPYHEHIKRLLERNRLDGQAPKSKFERLLEIMENRRKVELKLLEKLVVSVRNLIERDSLCFPLIDALRLESADATKTPLPDPWGDFHQYAIKIPEKVMSIIKEEKTKSREEKDVIPIKRIKKEEGSDERIAVICQDGSRLELSQEASDQLRPYNYKFDPEFIPISDDCTEIQVFIENDILLVPPLRLVIPLNYPESRASIWRDRWSYGGVSLVDINTQFDKRLNMAVNCRTITEIVNAWKLASLHVLKIGSSSAST</sequence>
<feature type="compositionally biased region" description="Polar residues" evidence="1">
    <location>
        <begin position="233"/>
        <end position="254"/>
    </location>
</feature>
<name>A0A182EC58_ONCOC</name>
<dbReference type="WBParaSite" id="nOo.2.0.1.t05649-RA">
    <property type="protein sequence ID" value="nOo.2.0.1.t05649-RA"/>
    <property type="gene ID" value="nOo.2.0.1.g05649"/>
</dbReference>
<dbReference type="OrthoDB" id="445326at2759"/>
<evidence type="ECO:0000313" key="3">
    <source>
        <dbReference type="EMBL" id="VDK78546.1"/>
    </source>
</evidence>
<dbReference type="EMBL" id="UYRW01001559">
    <property type="protein sequence ID" value="VDK78546.1"/>
    <property type="molecule type" value="Genomic_DNA"/>
</dbReference>
<proteinExistence type="predicted"/>
<evidence type="ECO:0000313" key="5">
    <source>
        <dbReference type="WBParaSite" id="nOo.2.0.1.t05649-RA"/>
    </source>
</evidence>
<accession>A0A182EC58</accession>
<evidence type="ECO:0000313" key="4">
    <source>
        <dbReference type="Proteomes" id="UP000271087"/>
    </source>
</evidence>
<dbReference type="AlphaFoldDB" id="A0A182EC58"/>
<reference evidence="5" key="1">
    <citation type="submission" date="2016-06" db="UniProtKB">
        <authorList>
            <consortium name="WormBaseParasite"/>
        </authorList>
    </citation>
    <scope>IDENTIFICATION</scope>
</reference>
<feature type="domain" description="ARC105/Med15 mediator subunit C-terminal" evidence="2">
    <location>
        <begin position="445"/>
        <end position="546"/>
    </location>
</feature>
<organism evidence="5">
    <name type="scientific">Onchocerca ochengi</name>
    <name type="common">Filarial nematode worm</name>
    <dbReference type="NCBI Taxonomy" id="42157"/>
    <lineage>
        <taxon>Eukaryota</taxon>
        <taxon>Metazoa</taxon>
        <taxon>Ecdysozoa</taxon>
        <taxon>Nematoda</taxon>
        <taxon>Chromadorea</taxon>
        <taxon>Rhabditida</taxon>
        <taxon>Spirurina</taxon>
        <taxon>Spiruromorpha</taxon>
        <taxon>Filarioidea</taxon>
        <taxon>Onchocercidae</taxon>
        <taxon>Onchocerca</taxon>
    </lineage>
</organism>
<gene>
    <name evidence="3" type="ORF">NOO_LOCUS5649</name>
</gene>
<dbReference type="Pfam" id="PF21539">
    <property type="entry name" value="Med15_C"/>
    <property type="match status" value="1"/>
</dbReference>
<keyword evidence="4" id="KW-1185">Reference proteome</keyword>